<dbReference type="InterPro" id="IPR007267">
    <property type="entry name" value="GtrA_DPMS_TM"/>
</dbReference>
<feature type="transmembrane region" description="Helical" evidence="7">
    <location>
        <begin position="91"/>
        <end position="116"/>
    </location>
</feature>
<evidence type="ECO:0000256" key="3">
    <source>
        <dbReference type="ARBA" id="ARBA00022692"/>
    </source>
</evidence>
<evidence type="ECO:0000256" key="2">
    <source>
        <dbReference type="ARBA" id="ARBA00009399"/>
    </source>
</evidence>
<evidence type="ECO:0000313" key="10">
    <source>
        <dbReference type="Proteomes" id="UP000477750"/>
    </source>
</evidence>
<keyword evidence="5 7" id="KW-0472">Membrane</keyword>
<dbReference type="Pfam" id="PF04138">
    <property type="entry name" value="GtrA_DPMS_TM"/>
    <property type="match status" value="1"/>
</dbReference>
<feature type="transmembrane region" description="Helical" evidence="7">
    <location>
        <begin position="122"/>
        <end position="140"/>
    </location>
</feature>
<reference evidence="9 10" key="1">
    <citation type="submission" date="2019-10" db="EMBL/GenBank/DDBJ databases">
        <title>Glycomyces albidus sp. nov., a novel actinomycete isolated from rhizosphere soil of wheat (Triticum aestivum L.).</title>
        <authorList>
            <person name="Qian L."/>
        </authorList>
    </citation>
    <scope>NUCLEOTIDE SEQUENCE [LARGE SCALE GENOMIC DNA]</scope>
    <source>
        <strain evidence="9 10">NEAU-7082</strain>
    </source>
</reference>
<gene>
    <name evidence="9" type="ORF">GFD30_07090</name>
</gene>
<dbReference type="EMBL" id="WIAO01000006">
    <property type="protein sequence ID" value="MQM25334.1"/>
    <property type="molecule type" value="Genomic_DNA"/>
</dbReference>
<comment type="caution">
    <text evidence="9">The sequence shown here is derived from an EMBL/GenBank/DDBJ whole genome shotgun (WGS) entry which is preliminary data.</text>
</comment>
<dbReference type="GO" id="GO:0000271">
    <property type="term" value="P:polysaccharide biosynthetic process"/>
    <property type="evidence" value="ECO:0007669"/>
    <property type="project" value="InterPro"/>
</dbReference>
<name>A0A6L5G6R3_9ACTN</name>
<proteinExistence type="inferred from homology"/>
<dbReference type="GO" id="GO:0005886">
    <property type="term" value="C:plasma membrane"/>
    <property type="evidence" value="ECO:0007669"/>
    <property type="project" value="TreeGrafter"/>
</dbReference>
<comment type="subcellular location">
    <subcellularLocation>
        <location evidence="1">Membrane</location>
        <topology evidence="1">Multi-pass membrane protein</topology>
    </subcellularLocation>
</comment>
<evidence type="ECO:0000259" key="8">
    <source>
        <dbReference type="Pfam" id="PF04138"/>
    </source>
</evidence>
<keyword evidence="4 7" id="KW-1133">Transmembrane helix</keyword>
<feature type="domain" description="GtrA/DPMS transmembrane" evidence="8">
    <location>
        <begin position="28"/>
        <end position="146"/>
    </location>
</feature>
<feature type="region of interest" description="Disordered" evidence="6">
    <location>
        <begin position="151"/>
        <end position="181"/>
    </location>
</feature>
<evidence type="ECO:0000256" key="7">
    <source>
        <dbReference type="SAM" id="Phobius"/>
    </source>
</evidence>
<evidence type="ECO:0000256" key="6">
    <source>
        <dbReference type="SAM" id="MobiDB-lite"/>
    </source>
</evidence>
<feature type="transmembrane region" description="Helical" evidence="7">
    <location>
        <begin position="26"/>
        <end position="47"/>
    </location>
</feature>
<evidence type="ECO:0000256" key="5">
    <source>
        <dbReference type="ARBA" id="ARBA00023136"/>
    </source>
</evidence>
<dbReference type="AlphaFoldDB" id="A0A6L5G6R3"/>
<keyword evidence="3 7" id="KW-0812">Transmembrane</keyword>
<dbReference type="PANTHER" id="PTHR38459">
    <property type="entry name" value="PROPHAGE BACTOPRENOL-LINKED GLUCOSE TRANSLOCASE HOMOLOG"/>
    <property type="match status" value="1"/>
</dbReference>
<dbReference type="Proteomes" id="UP000477750">
    <property type="component" value="Unassembled WGS sequence"/>
</dbReference>
<dbReference type="InterPro" id="IPR051401">
    <property type="entry name" value="GtrA_CellWall_Glycosyl"/>
</dbReference>
<feature type="compositionally biased region" description="Basic and acidic residues" evidence="6">
    <location>
        <begin position="151"/>
        <end position="166"/>
    </location>
</feature>
<dbReference type="PANTHER" id="PTHR38459:SF1">
    <property type="entry name" value="PROPHAGE BACTOPRENOL-LINKED GLUCOSE TRANSLOCASE HOMOLOG"/>
    <property type="match status" value="1"/>
</dbReference>
<sequence length="181" mass="18803">MSPCVYPLCPMEVSPMRRNRPPTMRLARFSIVGAACFAIQAGILLALREAGVPDTAANAAGFLASAQVNFLLSSAFTWADRRLPAPGARPVAARWAAFQVTVAAGLACNTAVFALASRLAPPVAAAAVAVCAGALLTYLAGDRLVFRRRKAEPTDHSGDSLDDHHRPAAAVPRPNGGTAAD</sequence>
<protein>
    <recommendedName>
        <fullName evidence="8">GtrA/DPMS transmembrane domain-containing protein</fullName>
    </recommendedName>
</protein>
<evidence type="ECO:0000313" key="9">
    <source>
        <dbReference type="EMBL" id="MQM25334.1"/>
    </source>
</evidence>
<accession>A0A6L5G6R3</accession>
<comment type="similarity">
    <text evidence="2">Belongs to the GtrA family.</text>
</comment>
<feature type="transmembrane region" description="Helical" evidence="7">
    <location>
        <begin position="59"/>
        <end position="79"/>
    </location>
</feature>
<keyword evidence="10" id="KW-1185">Reference proteome</keyword>
<organism evidence="9 10">
    <name type="scientific">Glycomyces albidus</name>
    <dbReference type="NCBI Taxonomy" id="2656774"/>
    <lineage>
        <taxon>Bacteria</taxon>
        <taxon>Bacillati</taxon>
        <taxon>Actinomycetota</taxon>
        <taxon>Actinomycetes</taxon>
        <taxon>Glycomycetales</taxon>
        <taxon>Glycomycetaceae</taxon>
        <taxon>Glycomyces</taxon>
    </lineage>
</organism>
<evidence type="ECO:0000256" key="4">
    <source>
        <dbReference type="ARBA" id="ARBA00022989"/>
    </source>
</evidence>
<evidence type="ECO:0000256" key="1">
    <source>
        <dbReference type="ARBA" id="ARBA00004141"/>
    </source>
</evidence>